<dbReference type="EMBL" id="MPUH01002334">
    <property type="protein sequence ID" value="OMJ65213.1"/>
    <property type="molecule type" value="Genomic_DNA"/>
</dbReference>
<name>A0A1R2AL06_9CILI</name>
<dbReference type="AlphaFoldDB" id="A0A1R2AL06"/>
<organism evidence="1 2">
    <name type="scientific">Stentor coeruleus</name>
    <dbReference type="NCBI Taxonomy" id="5963"/>
    <lineage>
        <taxon>Eukaryota</taxon>
        <taxon>Sar</taxon>
        <taxon>Alveolata</taxon>
        <taxon>Ciliophora</taxon>
        <taxon>Postciliodesmatophora</taxon>
        <taxon>Heterotrichea</taxon>
        <taxon>Heterotrichida</taxon>
        <taxon>Stentoridae</taxon>
        <taxon>Stentor</taxon>
    </lineage>
</organism>
<gene>
    <name evidence="1" type="ORF">SteCoe_38791</name>
</gene>
<sequence length="128" mass="15166">MINAIWDSVLHSISDWEECVSKGKLSLEHNNKNVESILVDMSETIKKLKWHEYTLMDEKIKDTKKLIVLQYLENIIPMFSKEFDLKVCISNQYNGSTKKRKTILYLWVTQPYIDEQYILSLPKEIPQN</sequence>
<proteinExistence type="predicted"/>
<accession>A0A1R2AL06</accession>
<evidence type="ECO:0000313" key="1">
    <source>
        <dbReference type="EMBL" id="OMJ65213.1"/>
    </source>
</evidence>
<evidence type="ECO:0000313" key="2">
    <source>
        <dbReference type="Proteomes" id="UP000187209"/>
    </source>
</evidence>
<dbReference type="Proteomes" id="UP000187209">
    <property type="component" value="Unassembled WGS sequence"/>
</dbReference>
<comment type="caution">
    <text evidence="1">The sequence shown here is derived from an EMBL/GenBank/DDBJ whole genome shotgun (WGS) entry which is preliminary data.</text>
</comment>
<protein>
    <submittedName>
        <fullName evidence="1">Uncharacterized protein</fullName>
    </submittedName>
</protein>
<reference evidence="1 2" key="1">
    <citation type="submission" date="2016-11" db="EMBL/GenBank/DDBJ databases">
        <title>The macronuclear genome of Stentor coeruleus: a giant cell with tiny introns.</title>
        <authorList>
            <person name="Slabodnick M."/>
            <person name="Ruby J.G."/>
            <person name="Reiff S.B."/>
            <person name="Swart E.C."/>
            <person name="Gosai S."/>
            <person name="Prabakaran S."/>
            <person name="Witkowska E."/>
            <person name="Larue G.E."/>
            <person name="Fisher S."/>
            <person name="Freeman R.M."/>
            <person name="Gunawardena J."/>
            <person name="Chu W."/>
            <person name="Stover N.A."/>
            <person name="Gregory B.D."/>
            <person name="Nowacki M."/>
            <person name="Derisi J."/>
            <person name="Roy S.W."/>
            <person name="Marshall W.F."/>
            <person name="Sood P."/>
        </authorList>
    </citation>
    <scope>NUCLEOTIDE SEQUENCE [LARGE SCALE GENOMIC DNA]</scope>
    <source>
        <strain evidence="1">WM001</strain>
    </source>
</reference>
<keyword evidence="2" id="KW-1185">Reference proteome</keyword>